<evidence type="ECO:0000256" key="2">
    <source>
        <dbReference type="ARBA" id="ARBA00006665"/>
    </source>
</evidence>
<dbReference type="GO" id="GO:0016020">
    <property type="term" value="C:membrane"/>
    <property type="evidence" value="ECO:0007669"/>
    <property type="project" value="UniProtKB-SubCell"/>
</dbReference>
<sequence length="429" mass="48643">MCVGIALEAACCAGKEFCSVICTFFKCCCKMTMSQQIRLSYVILNSLLFAFTIIVLHYIRDLFSYFARYLHCPEASGGQSQCLGSSSVYRMSFALAILYLAVLIAVYARNQCSKLFNEGLWCIKISAVLGMYISFMFVSDSFFNGYRVFAQVFGGFYLLFQTIILIDIFYLWGQNWKAKYDEVEAQNAENNSSFNLYGILLIGITLSLYTASILLNAYNFIWFKGCQFNIIVNALNLLLVISITFVQFLGFNPSGSLLTSSAMSFYITFLAFSGQLSSESGCNSAISSNAIFAIELSVGVAFLLVTLLYLSFVKKNINNIQNQQNKKEDLEKEQASLVQNQQQLNQQQDELEIYKNTNNYIIFHMVMFVSSIYCAMLITNWGGSSLNNFTIYQPSQTSYWIKIICSWISSILYIWTLIAPRVFPNRDFS</sequence>
<dbReference type="Proteomes" id="UP000008983">
    <property type="component" value="Unassembled WGS sequence"/>
</dbReference>
<reference evidence="8 9" key="1">
    <citation type="submission" date="2011-07" db="EMBL/GenBank/DDBJ databases">
        <authorList>
            <person name="Coyne R."/>
            <person name="Brami D."/>
            <person name="Johnson J."/>
            <person name="Hostetler J."/>
            <person name="Hannick L."/>
            <person name="Clark T."/>
            <person name="Cassidy-Hanley D."/>
            <person name="Inman J."/>
        </authorList>
    </citation>
    <scope>NUCLEOTIDE SEQUENCE [LARGE SCALE GENOMIC DNA]</scope>
    <source>
        <strain evidence="8 9">G5</strain>
    </source>
</reference>
<keyword evidence="6" id="KW-0175">Coiled coil</keyword>
<keyword evidence="4 7" id="KW-1133">Transmembrane helix</keyword>
<accession>G0R0W9</accession>
<dbReference type="PANTHER" id="PTHR10383:SF9">
    <property type="entry name" value="SERINE INCORPORATOR, ISOFORM F"/>
    <property type="match status" value="1"/>
</dbReference>
<dbReference type="GO" id="GO:0016491">
    <property type="term" value="F:oxidoreductase activity"/>
    <property type="evidence" value="ECO:0007669"/>
    <property type="project" value="UniProtKB-KW"/>
</dbReference>
<dbReference type="InParanoid" id="G0R0W9"/>
<evidence type="ECO:0000256" key="4">
    <source>
        <dbReference type="ARBA" id="ARBA00022989"/>
    </source>
</evidence>
<dbReference type="RefSeq" id="XP_004030116.1">
    <property type="nucleotide sequence ID" value="XM_004030068.1"/>
</dbReference>
<name>G0R0W9_ICHMU</name>
<dbReference type="GeneID" id="14904967"/>
<keyword evidence="8" id="KW-0560">Oxidoreductase</keyword>
<evidence type="ECO:0000256" key="6">
    <source>
        <dbReference type="SAM" id="Coils"/>
    </source>
</evidence>
<evidence type="ECO:0000313" key="9">
    <source>
        <dbReference type="Proteomes" id="UP000008983"/>
    </source>
</evidence>
<evidence type="ECO:0000256" key="3">
    <source>
        <dbReference type="ARBA" id="ARBA00022692"/>
    </source>
</evidence>
<feature type="transmembrane region" description="Helical" evidence="7">
    <location>
        <begin position="150"/>
        <end position="173"/>
    </location>
</feature>
<dbReference type="OMA" id="DKHCNPL"/>
<proteinExistence type="inferred from homology"/>
<dbReference type="InterPro" id="IPR005016">
    <property type="entry name" value="TDE1/TMS"/>
</dbReference>
<feature type="transmembrane region" description="Helical" evidence="7">
    <location>
        <begin position="230"/>
        <end position="250"/>
    </location>
</feature>
<dbReference type="Pfam" id="PF03348">
    <property type="entry name" value="Serinc"/>
    <property type="match status" value="1"/>
</dbReference>
<keyword evidence="9" id="KW-1185">Reference proteome</keyword>
<gene>
    <name evidence="8" type="ORF">IMG5_167330</name>
</gene>
<evidence type="ECO:0000256" key="5">
    <source>
        <dbReference type="ARBA" id="ARBA00023136"/>
    </source>
</evidence>
<dbReference type="AlphaFoldDB" id="G0R0W9"/>
<feature type="transmembrane region" description="Helical" evidence="7">
    <location>
        <begin position="120"/>
        <end position="138"/>
    </location>
</feature>
<protein>
    <submittedName>
        <fullName evidence="8">Membrane protein tms1, putative</fullName>
        <ecNumber evidence="8">1.6.5.3</ecNumber>
    </submittedName>
</protein>
<dbReference type="PANTHER" id="PTHR10383">
    <property type="entry name" value="SERINE INCORPORATOR"/>
    <property type="match status" value="1"/>
</dbReference>
<comment type="subcellular location">
    <subcellularLocation>
        <location evidence="1">Membrane</location>
        <topology evidence="1">Multi-pass membrane protein</topology>
    </subcellularLocation>
</comment>
<dbReference type="EC" id="1.6.5.3" evidence="8"/>
<evidence type="ECO:0000256" key="7">
    <source>
        <dbReference type="SAM" id="Phobius"/>
    </source>
</evidence>
<dbReference type="OrthoDB" id="5963193at2759"/>
<feature type="transmembrane region" description="Helical" evidence="7">
    <location>
        <begin position="290"/>
        <end position="312"/>
    </location>
</feature>
<keyword evidence="5 7" id="KW-0472">Membrane</keyword>
<comment type="similarity">
    <text evidence="2">Belongs to the TDE1 family.</text>
</comment>
<dbReference type="EMBL" id="GL984205">
    <property type="protein sequence ID" value="EGR28880.1"/>
    <property type="molecule type" value="Genomic_DNA"/>
</dbReference>
<evidence type="ECO:0000256" key="1">
    <source>
        <dbReference type="ARBA" id="ARBA00004141"/>
    </source>
</evidence>
<feature type="transmembrane region" description="Helical" evidence="7">
    <location>
        <begin position="39"/>
        <end position="59"/>
    </location>
</feature>
<feature type="transmembrane region" description="Helical" evidence="7">
    <location>
        <begin position="88"/>
        <end position="108"/>
    </location>
</feature>
<feature type="transmembrane region" description="Helical" evidence="7">
    <location>
        <begin position="399"/>
        <end position="419"/>
    </location>
</feature>
<feature type="transmembrane region" description="Helical" evidence="7">
    <location>
        <begin position="194"/>
        <end position="218"/>
    </location>
</feature>
<dbReference type="eggNOG" id="KOG2592">
    <property type="taxonomic scope" value="Eukaryota"/>
</dbReference>
<organism evidence="8 9">
    <name type="scientific">Ichthyophthirius multifiliis</name>
    <name type="common">White spot disease agent</name>
    <name type="synonym">Ich</name>
    <dbReference type="NCBI Taxonomy" id="5932"/>
    <lineage>
        <taxon>Eukaryota</taxon>
        <taxon>Sar</taxon>
        <taxon>Alveolata</taxon>
        <taxon>Ciliophora</taxon>
        <taxon>Intramacronucleata</taxon>
        <taxon>Oligohymenophorea</taxon>
        <taxon>Hymenostomatida</taxon>
        <taxon>Ophryoglenina</taxon>
        <taxon>Ichthyophthirius</taxon>
    </lineage>
</organism>
<evidence type="ECO:0000313" key="8">
    <source>
        <dbReference type="EMBL" id="EGR28880.1"/>
    </source>
</evidence>
<feature type="transmembrane region" description="Helical" evidence="7">
    <location>
        <begin position="257"/>
        <end position="278"/>
    </location>
</feature>
<keyword evidence="3 7" id="KW-0812">Transmembrane</keyword>
<feature type="coiled-coil region" evidence="6">
    <location>
        <begin position="313"/>
        <end position="357"/>
    </location>
</feature>
<feature type="transmembrane region" description="Helical" evidence="7">
    <location>
        <begin position="360"/>
        <end position="379"/>
    </location>
</feature>